<evidence type="ECO:0000313" key="3">
    <source>
        <dbReference type="Proteomes" id="UP001158416"/>
    </source>
</evidence>
<proteinExistence type="predicted"/>
<dbReference type="EMBL" id="JAOCAP010000020">
    <property type="protein sequence ID" value="MDH1321178.1"/>
    <property type="molecule type" value="Genomic_DNA"/>
</dbReference>
<evidence type="ECO:0000259" key="1">
    <source>
        <dbReference type="SMART" id="SM00470"/>
    </source>
</evidence>
<dbReference type="InterPro" id="IPR050336">
    <property type="entry name" value="Chromosome_partition/occlusion"/>
</dbReference>
<dbReference type="Gene3D" id="3.90.1530.10">
    <property type="entry name" value="Conserved hypothetical protein from pyrococcus furiosus pfu- 392566-001, ParB domain"/>
    <property type="match status" value="1"/>
</dbReference>
<dbReference type="GO" id="GO:0007059">
    <property type="term" value="P:chromosome segregation"/>
    <property type="evidence" value="ECO:0007669"/>
    <property type="project" value="TreeGrafter"/>
</dbReference>
<sequence length="210" mass="23472">MTEKLKIVYRPLKDLTPYARNARTHDDRQVLQLVASIEEFGWTNPILIDECGEIIAGHGRVLAAEQIGIASVPTITLSGLTDAQKTAYRIADNRLPLNAGWNGELLKLEIEALQDVEFDIGLLGFSDLELGDILGVEPDDPSDHWVGMPAFDQENNNGARQLIVHFETDADVALFAQLVQQQITAKTKYIWYPEHKRESTVNKAYISDES</sequence>
<dbReference type="GO" id="GO:0045881">
    <property type="term" value="P:positive regulation of sporulation resulting in formation of a cellular spore"/>
    <property type="evidence" value="ECO:0007669"/>
    <property type="project" value="TreeGrafter"/>
</dbReference>
<organism evidence="2 3">
    <name type="scientific">Enterobacter bugandensis</name>
    <dbReference type="NCBI Taxonomy" id="881260"/>
    <lineage>
        <taxon>Bacteria</taxon>
        <taxon>Pseudomonadati</taxon>
        <taxon>Pseudomonadota</taxon>
        <taxon>Gammaproteobacteria</taxon>
        <taxon>Enterobacterales</taxon>
        <taxon>Enterobacteriaceae</taxon>
        <taxon>Enterobacter</taxon>
    </lineage>
</organism>
<dbReference type="InterPro" id="IPR003115">
    <property type="entry name" value="ParB_N"/>
</dbReference>
<name>A0AA42PWL5_9ENTR</name>
<gene>
    <name evidence="2" type="ORF">N5C39_22680</name>
</gene>
<dbReference type="GO" id="GO:0005694">
    <property type="term" value="C:chromosome"/>
    <property type="evidence" value="ECO:0007669"/>
    <property type="project" value="TreeGrafter"/>
</dbReference>
<dbReference type="SUPFAM" id="SSF110849">
    <property type="entry name" value="ParB/Sulfiredoxin"/>
    <property type="match status" value="1"/>
</dbReference>
<reference evidence="2" key="1">
    <citation type="submission" date="2022-09" db="EMBL/GenBank/DDBJ databases">
        <title>Intensive care unit water sources are persistently colonized with multi-drug resistant bacteria and are the site of extensive horizontal gene transfer of antibiotic resistance genes.</title>
        <authorList>
            <person name="Diorio-Toth L."/>
        </authorList>
    </citation>
    <scope>NUCLEOTIDE SEQUENCE</scope>
    <source>
        <strain evidence="2">GD03936</strain>
    </source>
</reference>
<dbReference type="InterPro" id="IPR036086">
    <property type="entry name" value="ParB/Sulfiredoxin_sf"/>
</dbReference>
<feature type="domain" description="ParB-like N-terminal" evidence="1">
    <location>
        <begin position="8"/>
        <end position="94"/>
    </location>
</feature>
<dbReference type="PANTHER" id="PTHR33375:SF1">
    <property type="entry name" value="CHROMOSOME-PARTITIONING PROTEIN PARB-RELATED"/>
    <property type="match status" value="1"/>
</dbReference>
<comment type="caution">
    <text evidence="2">The sequence shown here is derived from an EMBL/GenBank/DDBJ whole genome shotgun (WGS) entry which is preliminary data.</text>
</comment>
<dbReference type="CDD" id="cd16403">
    <property type="entry name" value="ParB_N_like_MT"/>
    <property type="match status" value="1"/>
</dbReference>
<accession>A0AA42PWL5</accession>
<dbReference type="Pfam" id="PF02195">
    <property type="entry name" value="ParB_N"/>
    <property type="match status" value="1"/>
</dbReference>
<dbReference type="RefSeq" id="WP_280030343.1">
    <property type="nucleotide sequence ID" value="NZ_JAOCAP010000020.1"/>
</dbReference>
<dbReference type="SMART" id="SM00470">
    <property type="entry name" value="ParB"/>
    <property type="match status" value="1"/>
</dbReference>
<dbReference type="AlphaFoldDB" id="A0AA42PWL5"/>
<evidence type="ECO:0000313" key="2">
    <source>
        <dbReference type="EMBL" id="MDH1321178.1"/>
    </source>
</evidence>
<dbReference type="PANTHER" id="PTHR33375">
    <property type="entry name" value="CHROMOSOME-PARTITIONING PROTEIN PARB-RELATED"/>
    <property type="match status" value="1"/>
</dbReference>
<dbReference type="Proteomes" id="UP001158416">
    <property type="component" value="Unassembled WGS sequence"/>
</dbReference>
<protein>
    <submittedName>
        <fullName evidence="2">ParB/Srx family N-terminal domain-containing protein</fullName>
    </submittedName>
</protein>